<feature type="compositionally biased region" description="Polar residues" evidence="1">
    <location>
        <begin position="62"/>
        <end position="85"/>
    </location>
</feature>
<comment type="caution">
    <text evidence="2">The sequence shown here is derived from an EMBL/GenBank/DDBJ whole genome shotgun (WGS) entry which is preliminary data.</text>
</comment>
<dbReference type="EMBL" id="JARBHB010000002">
    <property type="protein sequence ID" value="KAJ8891871.1"/>
    <property type="molecule type" value="Genomic_DNA"/>
</dbReference>
<name>A0ABQ9I5F6_9NEOP</name>
<evidence type="ECO:0000256" key="1">
    <source>
        <dbReference type="SAM" id="MobiDB-lite"/>
    </source>
</evidence>
<proteinExistence type="predicted"/>
<evidence type="ECO:0000313" key="2">
    <source>
        <dbReference type="EMBL" id="KAJ8891871.1"/>
    </source>
</evidence>
<accession>A0ABQ9I5F6</accession>
<organism evidence="2 3">
    <name type="scientific">Dryococelus australis</name>
    <dbReference type="NCBI Taxonomy" id="614101"/>
    <lineage>
        <taxon>Eukaryota</taxon>
        <taxon>Metazoa</taxon>
        <taxon>Ecdysozoa</taxon>
        <taxon>Arthropoda</taxon>
        <taxon>Hexapoda</taxon>
        <taxon>Insecta</taxon>
        <taxon>Pterygota</taxon>
        <taxon>Neoptera</taxon>
        <taxon>Polyneoptera</taxon>
        <taxon>Phasmatodea</taxon>
        <taxon>Verophasmatodea</taxon>
        <taxon>Anareolatae</taxon>
        <taxon>Phasmatidae</taxon>
        <taxon>Eurycanthinae</taxon>
        <taxon>Dryococelus</taxon>
    </lineage>
</organism>
<keyword evidence="3" id="KW-1185">Reference proteome</keyword>
<sequence>MVVVDYGYFLHEVVWNRNLTFGGVCADYVKYIDQQCGTTVMSAERARRCKTNISTDVMFDKTTVNTNPKRSSYQQQKTIDSTSHE</sequence>
<dbReference type="Proteomes" id="UP001159363">
    <property type="component" value="Chromosome 2"/>
</dbReference>
<feature type="region of interest" description="Disordered" evidence="1">
    <location>
        <begin position="61"/>
        <end position="85"/>
    </location>
</feature>
<gene>
    <name evidence="2" type="ORF">PR048_004426</name>
</gene>
<evidence type="ECO:0000313" key="3">
    <source>
        <dbReference type="Proteomes" id="UP001159363"/>
    </source>
</evidence>
<reference evidence="2 3" key="1">
    <citation type="submission" date="2023-02" db="EMBL/GenBank/DDBJ databases">
        <title>LHISI_Scaffold_Assembly.</title>
        <authorList>
            <person name="Stuart O.P."/>
            <person name="Cleave R."/>
            <person name="Magrath M.J.L."/>
            <person name="Mikheyev A.S."/>
        </authorList>
    </citation>
    <scope>NUCLEOTIDE SEQUENCE [LARGE SCALE GENOMIC DNA]</scope>
    <source>
        <strain evidence="2">Daus_M_001</strain>
        <tissue evidence="2">Leg muscle</tissue>
    </source>
</reference>
<protein>
    <submittedName>
        <fullName evidence="2">Uncharacterized protein</fullName>
    </submittedName>
</protein>